<evidence type="ECO:0000256" key="4">
    <source>
        <dbReference type="ARBA" id="ARBA00022723"/>
    </source>
</evidence>
<evidence type="ECO:0000313" key="11">
    <source>
        <dbReference type="EMBL" id="MEM5947773.1"/>
    </source>
</evidence>
<gene>
    <name evidence="11" type="ORF">WKV44_04370</name>
</gene>
<proteinExistence type="inferred from homology"/>
<dbReference type="PANTHER" id="PTHR45745">
    <property type="entry name" value="PHOSPHOMANNOMUTASE 45A"/>
    <property type="match status" value="1"/>
</dbReference>
<keyword evidence="6 11" id="KW-0413">Isomerase</keyword>
<dbReference type="InterPro" id="IPR005845">
    <property type="entry name" value="A-D-PHexomutase_a/b/a-II"/>
</dbReference>
<evidence type="ECO:0000259" key="10">
    <source>
        <dbReference type="Pfam" id="PF02880"/>
    </source>
</evidence>
<evidence type="ECO:0000256" key="2">
    <source>
        <dbReference type="ARBA" id="ARBA00010231"/>
    </source>
</evidence>
<evidence type="ECO:0000313" key="12">
    <source>
        <dbReference type="Proteomes" id="UP001466331"/>
    </source>
</evidence>
<evidence type="ECO:0000259" key="8">
    <source>
        <dbReference type="Pfam" id="PF02878"/>
    </source>
</evidence>
<feature type="domain" description="Alpha-D-phosphohexomutase alpha/beta/alpha" evidence="9">
    <location>
        <begin position="210"/>
        <end position="316"/>
    </location>
</feature>
<protein>
    <submittedName>
        <fullName evidence="11">Phospho-sugar mutase</fullName>
        <ecNumber evidence="11">5.4.2.-</ecNumber>
    </submittedName>
</protein>
<comment type="caution">
    <text evidence="11">The sequence shown here is derived from an EMBL/GenBank/DDBJ whole genome shotgun (WGS) entry which is preliminary data.</text>
</comment>
<dbReference type="Pfam" id="PF02878">
    <property type="entry name" value="PGM_PMM_I"/>
    <property type="match status" value="1"/>
</dbReference>
<dbReference type="CDD" id="cd05799">
    <property type="entry name" value="PGM2"/>
    <property type="match status" value="1"/>
</dbReference>
<sequence length="582" mass="64523">MDISILKEKANLYVELETYSEFKDEVKKLVESESWDELNDRFYSELEFGTGGMRGVIGGGFMRMNPLMVRRATQGLANYIKKNAADNASVVIAYDSRNYSDVFSREAALVLCGNGIKTYIFTSLRPTPELSFAVRYLGATAGIVVTASHNPPAYNGYKVFWSDGSQVVSPQDKGIIEEVRKVTSDIVSMSIDEAKEKGLLVYIDKDVDEAYFAAVEKQITRPDVLKEHASELSVVYTPLHGAGRVPVETVLKKYGVDVFTVPEQREPDGNFPTVDYPNPEEASAMALALKYGKERKADVVMGTDPDSDRLGIAVPDASGEYVLVTGNQLGVLINDYILSSRKELGKLPPNPAVIKTVVTTNMQRKVAEYYGAACFDVLTGFKNIAAQIREFEKNNSYTYICGGEESYGYLIGSDVRDKDAVSAAVVTVEMTLYYRMQGKSLLDRLNELYKIHGYYEELLITKTFPGESGMKQMREIMDSMRNTPPSEFAGSRVVKIKDYLDGTTLDVVSGRKEKDINLPSSNVLQFIMDDESVVSARPSGTEPKIKFYASCTEKVDGNLDAAKAKVKAKLDKIREKINSLIP</sequence>
<dbReference type="InterPro" id="IPR005844">
    <property type="entry name" value="A-D-PHexomutase_a/b/a-I"/>
</dbReference>
<dbReference type="InterPro" id="IPR036900">
    <property type="entry name" value="A-D-PHexomutase_C_sf"/>
</dbReference>
<evidence type="ECO:0000256" key="1">
    <source>
        <dbReference type="ARBA" id="ARBA00001946"/>
    </source>
</evidence>
<dbReference type="Pfam" id="PF02879">
    <property type="entry name" value="PGM_PMM_II"/>
    <property type="match status" value="1"/>
</dbReference>
<evidence type="ECO:0000256" key="5">
    <source>
        <dbReference type="ARBA" id="ARBA00022842"/>
    </source>
</evidence>
<keyword evidence="5 7" id="KW-0460">Magnesium</keyword>
<keyword evidence="12" id="KW-1185">Reference proteome</keyword>
<evidence type="ECO:0000259" key="9">
    <source>
        <dbReference type="Pfam" id="PF02879"/>
    </source>
</evidence>
<evidence type="ECO:0000256" key="6">
    <source>
        <dbReference type="ARBA" id="ARBA00023235"/>
    </source>
</evidence>
<dbReference type="InterPro" id="IPR005841">
    <property type="entry name" value="Alpha-D-phosphohexomutase_SF"/>
</dbReference>
<dbReference type="Gene3D" id="3.40.120.10">
    <property type="entry name" value="Alpha-D-Glucose-1,6-Bisphosphate, subunit A, domain 3"/>
    <property type="match status" value="3"/>
</dbReference>
<dbReference type="SUPFAM" id="SSF55957">
    <property type="entry name" value="Phosphoglucomutase, C-terminal domain"/>
    <property type="match status" value="1"/>
</dbReference>
<dbReference type="PRINTS" id="PR00509">
    <property type="entry name" value="PGMPMM"/>
</dbReference>
<dbReference type="PROSITE" id="PS00710">
    <property type="entry name" value="PGM_PMM"/>
    <property type="match status" value="1"/>
</dbReference>
<reference evidence="11 12" key="1">
    <citation type="submission" date="2024-03" db="EMBL/GenBank/DDBJ databases">
        <title>Ignisphaera cupida sp. nov., a hyperthermophilic hydrolytic archaeon from a hot spring of Kamchatka, and proposal of Ignisphaeraceae fam. nov.</title>
        <authorList>
            <person name="Podosokorskaya O.A."/>
            <person name="Elcheninov A.G."/>
            <person name="Maltseva A.I."/>
            <person name="Zayulina K.S."/>
            <person name="Novikov A."/>
            <person name="Merkel A.Y."/>
        </authorList>
    </citation>
    <scope>NUCLEOTIDE SEQUENCE [LARGE SCALE GENOMIC DNA]</scope>
    <source>
        <strain evidence="11 12">38H-sp</strain>
    </source>
</reference>
<accession>A0ABU9UAT1</accession>
<evidence type="ECO:0000256" key="3">
    <source>
        <dbReference type="ARBA" id="ARBA00022553"/>
    </source>
</evidence>
<dbReference type="InterPro" id="IPR016066">
    <property type="entry name" value="A-D-PHexomutase_CS"/>
</dbReference>
<keyword evidence="4 7" id="KW-0479">Metal-binding</keyword>
<dbReference type="Gene3D" id="3.30.310.50">
    <property type="entry name" value="Alpha-D-phosphohexomutase, C-terminal domain"/>
    <property type="match status" value="1"/>
</dbReference>
<dbReference type="EMBL" id="JBCHKQ010000002">
    <property type="protein sequence ID" value="MEM5947773.1"/>
    <property type="molecule type" value="Genomic_DNA"/>
</dbReference>
<dbReference type="InterPro" id="IPR016055">
    <property type="entry name" value="A-D-PHexomutase_a/b/a-I/II/III"/>
</dbReference>
<dbReference type="EC" id="5.4.2.-" evidence="11"/>
<dbReference type="InterPro" id="IPR005846">
    <property type="entry name" value="A-D-PHexomutase_a/b/a-III"/>
</dbReference>
<feature type="domain" description="Alpha-D-phosphohexomutase alpha/beta/alpha" evidence="8">
    <location>
        <begin position="47"/>
        <end position="183"/>
    </location>
</feature>
<organism evidence="11 12">
    <name type="scientific">Rarispira pelagica</name>
    <dbReference type="NCBI Taxonomy" id="3141764"/>
    <lineage>
        <taxon>Bacteria</taxon>
        <taxon>Pseudomonadati</taxon>
        <taxon>Spirochaetota</taxon>
        <taxon>Spirochaetia</taxon>
        <taxon>Winmispirales</taxon>
        <taxon>Winmispiraceae</taxon>
        <taxon>Rarispira</taxon>
    </lineage>
</organism>
<evidence type="ECO:0000256" key="7">
    <source>
        <dbReference type="RuleBase" id="RU004326"/>
    </source>
</evidence>
<dbReference type="RefSeq" id="WP_420069223.1">
    <property type="nucleotide sequence ID" value="NZ_JBCHKQ010000002.1"/>
</dbReference>
<dbReference type="Pfam" id="PF02880">
    <property type="entry name" value="PGM_PMM_III"/>
    <property type="match status" value="1"/>
</dbReference>
<dbReference type="GO" id="GO:0016853">
    <property type="term" value="F:isomerase activity"/>
    <property type="evidence" value="ECO:0007669"/>
    <property type="project" value="UniProtKB-KW"/>
</dbReference>
<dbReference type="Proteomes" id="UP001466331">
    <property type="component" value="Unassembled WGS sequence"/>
</dbReference>
<comment type="similarity">
    <text evidence="2 7">Belongs to the phosphohexose mutase family.</text>
</comment>
<feature type="domain" description="Alpha-D-phosphohexomutase alpha/beta/alpha" evidence="10">
    <location>
        <begin position="326"/>
        <end position="449"/>
    </location>
</feature>
<comment type="cofactor">
    <cofactor evidence="1">
        <name>Mg(2+)</name>
        <dbReference type="ChEBI" id="CHEBI:18420"/>
    </cofactor>
</comment>
<keyword evidence="3" id="KW-0597">Phosphoprotein</keyword>
<dbReference type="SUPFAM" id="SSF53738">
    <property type="entry name" value="Phosphoglucomutase, first 3 domains"/>
    <property type="match status" value="3"/>
</dbReference>
<dbReference type="PANTHER" id="PTHR45745:SF1">
    <property type="entry name" value="PHOSPHOGLUCOMUTASE 2B-RELATED"/>
    <property type="match status" value="1"/>
</dbReference>
<name>A0ABU9UAT1_9SPIR</name>